<keyword evidence="4" id="KW-1185">Reference proteome</keyword>
<feature type="transmembrane region" description="Helical" evidence="1">
    <location>
        <begin position="236"/>
        <end position="255"/>
    </location>
</feature>
<dbReference type="InterPro" id="IPR045339">
    <property type="entry name" value="DUF6534"/>
</dbReference>
<organism evidence="3 4">
    <name type="scientific">Mycena albidolilacea</name>
    <dbReference type="NCBI Taxonomy" id="1033008"/>
    <lineage>
        <taxon>Eukaryota</taxon>
        <taxon>Fungi</taxon>
        <taxon>Dikarya</taxon>
        <taxon>Basidiomycota</taxon>
        <taxon>Agaricomycotina</taxon>
        <taxon>Agaricomycetes</taxon>
        <taxon>Agaricomycetidae</taxon>
        <taxon>Agaricales</taxon>
        <taxon>Marasmiineae</taxon>
        <taxon>Mycenaceae</taxon>
        <taxon>Mycena</taxon>
    </lineage>
</organism>
<dbReference type="Proteomes" id="UP001218218">
    <property type="component" value="Unassembled WGS sequence"/>
</dbReference>
<name>A0AAD7E9T3_9AGAR</name>
<feature type="transmembrane region" description="Helical" evidence="1">
    <location>
        <begin position="54"/>
        <end position="75"/>
    </location>
</feature>
<protein>
    <recommendedName>
        <fullName evidence="2">DUF6534 domain-containing protein</fullName>
    </recommendedName>
</protein>
<feature type="domain" description="DUF6534" evidence="2">
    <location>
        <begin position="174"/>
        <end position="258"/>
    </location>
</feature>
<gene>
    <name evidence="3" type="ORF">DFH08DRAFT_945225</name>
</gene>
<evidence type="ECO:0000259" key="2">
    <source>
        <dbReference type="Pfam" id="PF20152"/>
    </source>
</evidence>
<keyword evidence="1" id="KW-1133">Transmembrane helix</keyword>
<dbReference type="EMBL" id="JARIHO010000102">
    <property type="protein sequence ID" value="KAJ7303791.1"/>
    <property type="molecule type" value="Genomic_DNA"/>
</dbReference>
<dbReference type="PANTHER" id="PTHR40465:SF1">
    <property type="entry name" value="DUF6534 DOMAIN-CONTAINING PROTEIN"/>
    <property type="match status" value="1"/>
</dbReference>
<feature type="transmembrane region" description="Helical" evidence="1">
    <location>
        <begin position="95"/>
        <end position="115"/>
    </location>
</feature>
<comment type="caution">
    <text evidence="3">The sequence shown here is derived from an EMBL/GenBank/DDBJ whole genome shotgun (WGS) entry which is preliminary data.</text>
</comment>
<keyword evidence="1" id="KW-0812">Transmembrane</keyword>
<keyword evidence="1" id="KW-0472">Membrane</keyword>
<proteinExistence type="predicted"/>
<dbReference type="Pfam" id="PF20152">
    <property type="entry name" value="DUF6534"/>
    <property type="match status" value="1"/>
</dbReference>
<dbReference type="AlphaFoldDB" id="A0AAD7E9T3"/>
<feature type="transmembrane region" description="Helical" evidence="1">
    <location>
        <begin position="167"/>
        <end position="189"/>
    </location>
</feature>
<dbReference type="PANTHER" id="PTHR40465">
    <property type="entry name" value="CHROMOSOME 1, WHOLE GENOME SHOTGUN SEQUENCE"/>
    <property type="match status" value="1"/>
</dbReference>
<evidence type="ECO:0000256" key="1">
    <source>
        <dbReference type="SAM" id="Phobius"/>
    </source>
</evidence>
<feature type="transmembrane region" description="Helical" evidence="1">
    <location>
        <begin position="20"/>
        <end position="42"/>
    </location>
</feature>
<feature type="transmembrane region" description="Helical" evidence="1">
    <location>
        <begin position="210"/>
        <end position="230"/>
    </location>
</feature>
<evidence type="ECO:0000313" key="3">
    <source>
        <dbReference type="EMBL" id="KAJ7303791.1"/>
    </source>
</evidence>
<feature type="transmembrane region" description="Helical" evidence="1">
    <location>
        <begin position="127"/>
        <end position="147"/>
    </location>
</feature>
<reference evidence="3" key="1">
    <citation type="submission" date="2023-03" db="EMBL/GenBank/DDBJ databases">
        <title>Massive genome expansion in bonnet fungi (Mycena s.s.) driven by repeated elements and novel gene families across ecological guilds.</title>
        <authorList>
            <consortium name="Lawrence Berkeley National Laboratory"/>
            <person name="Harder C.B."/>
            <person name="Miyauchi S."/>
            <person name="Viragh M."/>
            <person name="Kuo A."/>
            <person name="Thoen E."/>
            <person name="Andreopoulos B."/>
            <person name="Lu D."/>
            <person name="Skrede I."/>
            <person name="Drula E."/>
            <person name="Henrissat B."/>
            <person name="Morin E."/>
            <person name="Kohler A."/>
            <person name="Barry K."/>
            <person name="LaButti K."/>
            <person name="Morin E."/>
            <person name="Salamov A."/>
            <person name="Lipzen A."/>
            <person name="Mereny Z."/>
            <person name="Hegedus B."/>
            <person name="Baldrian P."/>
            <person name="Stursova M."/>
            <person name="Weitz H."/>
            <person name="Taylor A."/>
            <person name="Grigoriev I.V."/>
            <person name="Nagy L.G."/>
            <person name="Martin F."/>
            <person name="Kauserud H."/>
        </authorList>
    </citation>
    <scope>NUCLEOTIDE SEQUENCE</scope>
    <source>
        <strain evidence="3">CBHHK002</strain>
    </source>
</reference>
<sequence length="354" mass="39089">MDSAVPLTLGPEIAQLSGPVIIGYLLHWGLFGTLTIQLYLYYRAFPNDRMSIQCLVYTVYLLEVVQTILMTHDAFTNFGTGFGNTNTLRGVHFDWLTIPIMSGIVAFIGQTFYAYRVYLLSNSLRIPVLIAAVSLLSSVSGILNGSFSRQMGVVPPPHTRTNSVISALWLGGAALRDFIIAVSVTYYLWRNDTGFRRTHMLIVKLIRLTIETGSLTAAVALTNLALFFAFPGRTYFFTAGVLLPKLYANTIFAVLNSRFQILGGRGYMSMDIASHQSIVVNHSRTGGGSTRSQPPVVTITREIFSDRELHDLVEMKNPRVWRGQLFSRKGGGGPLGGLQVGNVEKLLPFELGRN</sequence>
<accession>A0AAD7E9T3</accession>
<evidence type="ECO:0000313" key="4">
    <source>
        <dbReference type="Proteomes" id="UP001218218"/>
    </source>
</evidence>